<evidence type="ECO:0000256" key="2">
    <source>
        <dbReference type="PIRSR" id="PIRSR001365-1"/>
    </source>
</evidence>
<gene>
    <name evidence="4" type="ORF">JX265_003825</name>
</gene>
<dbReference type="AlphaFoldDB" id="A0A9Q0APK9"/>
<evidence type="ECO:0008006" key="6">
    <source>
        <dbReference type="Google" id="ProtNLM"/>
    </source>
</evidence>
<comment type="caution">
    <text evidence="4">The sequence shown here is derived from an EMBL/GenBank/DDBJ whole genome shotgun (WGS) entry which is preliminary data.</text>
</comment>
<dbReference type="PANTHER" id="PTHR12128:SF24">
    <property type="entry name" value="DIHYDRODIPICOLINATE SYNTHETASE FAMILY PROTEIN (AFU_ORTHOLOGUE AFUA_3G11920)"/>
    <property type="match status" value="1"/>
</dbReference>
<dbReference type="PRINTS" id="PR00146">
    <property type="entry name" value="DHPICSNTHASE"/>
</dbReference>
<evidence type="ECO:0000313" key="5">
    <source>
        <dbReference type="Proteomes" id="UP000829685"/>
    </source>
</evidence>
<feature type="binding site" evidence="3">
    <location>
        <position position="245"/>
    </location>
    <ligand>
        <name>pyruvate</name>
        <dbReference type="ChEBI" id="CHEBI:15361"/>
    </ligand>
</feature>
<evidence type="ECO:0000256" key="3">
    <source>
        <dbReference type="PIRSR" id="PIRSR001365-2"/>
    </source>
</evidence>
<keyword evidence="1" id="KW-0456">Lyase</keyword>
<evidence type="ECO:0000256" key="1">
    <source>
        <dbReference type="PIRNR" id="PIRNR001365"/>
    </source>
</evidence>
<keyword evidence="5" id="KW-1185">Reference proteome</keyword>
<evidence type="ECO:0000313" key="4">
    <source>
        <dbReference type="EMBL" id="KAI1877817.1"/>
    </source>
</evidence>
<dbReference type="EMBL" id="JAFIMR010000006">
    <property type="protein sequence ID" value="KAI1877817.1"/>
    <property type="molecule type" value="Genomic_DNA"/>
</dbReference>
<organism evidence="4 5">
    <name type="scientific">Neoarthrinium moseri</name>
    <dbReference type="NCBI Taxonomy" id="1658444"/>
    <lineage>
        <taxon>Eukaryota</taxon>
        <taxon>Fungi</taxon>
        <taxon>Dikarya</taxon>
        <taxon>Ascomycota</taxon>
        <taxon>Pezizomycotina</taxon>
        <taxon>Sordariomycetes</taxon>
        <taxon>Xylariomycetidae</taxon>
        <taxon>Amphisphaeriales</taxon>
        <taxon>Apiosporaceae</taxon>
        <taxon>Neoarthrinium</taxon>
    </lineage>
</organism>
<dbReference type="Gene3D" id="3.20.20.70">
    <property type="entry name" value="Aldolase class I"/>
    <property type="match status" value="1"/>
</dbReference>
<name>A0A9Q0APK9_9PEZI</name>
<dbReference type="SUPFAM" id="SSF51569">
    <property type="entry name" value="Aldolase"/>
    <property type="match status" value="1"/>
</dbReference>
<dbReference type="GO" id="GO:0008840">
    <property type="term" value="F:4-hydroxy-tetrahydrodipicolinate synthase activity"/>
    <property type="evidence" value="ECO:0007669"/>
    <property type="project" value="TreeGrafter"/>
</dbReference>
<feature type="active site" description="Proton donor/acceptor" evidence="2">
    <location>
        <position position="150"/>
    </location>
</feature>
<dbReference type="PANTHER" id="PTHR12128">
    <property type="entry name" value="DIHYDRODIPICOLINATE SYNTHASE"/>
    <property type="match status" value="1"/>
</dbReference>
<proteinExistence type="inferred from homology"/>
<accession>A0A9Q0APK9</accession>
<dbReference type="Pfam" id="PF00701">
    <property type="entry name" value="DHDPS"/>
    <property type="match status" value="2"/>
</dbReference>
<protein>
    <recommendedName>
        <fullName evidence="6">Dihydrodipicolinate synthase</fullName>
    </recommendedName>
</protein>
<feature type="active site" description="Schiff-base intermediate with substrate" evidence="2">
    <location>
        <position position="179"/>
    </location>
</feature>
<comment type="similarity">
    <text evidence="1">Belongs to the DapA family.</text>
</comment>
<dbReference type="InterPro" id="IPR013785">
    <property type="entry name" value="Aldolase_TIM"/>
</dbReference>
<dbReference type="SMART" id="SM01130">
    <property type="entry name" value="DHDPS"/>
    <property type="match status" value="1"/>
</dbReference>
<sequence>MPRPLVPGIYAPIQIFLLPSSEPTPETKRLDTATIAHHAVRLVRAGVAGIVTNGSNGEASLLDPEERATATRVTRTALDKEGYTDVPVVSGASASSVNSTVGLCRDAAEAGADAVLLLAPAFVGGGMGTDGLERYFVLVADESPLPVLIYNYPAAAGGLDLDSDILERLAEHPNIVGTKFTCGNVGKMARVVGKLRERVVSNTILRPERTGRCQNGNVASPYFAFTGVADSIVSAVGAVGGTGGIVGAANVFPRTCVEIYRLIVEGRWQEAREAQFNLAKADWSLTKRGVPGFKAVLSHYHGYGGVPRAPMGTLTSEASKELFDEIDQFMRYEEQLVDCRQ</sequence>
<dbReference type="CDD" id="cd00408">
    <property type="entry name" value="DHDPS-like"/>
    <property type="match status" value="1"/>
</dbReference>
<reference evidence="4" key="1">
    <citation type="submission" date="2021-03" db="EMBL/GenBank/DDBJ databases">
        <title>Revisited historic fungal species revealed as producer of novel bioactive compounds through whole genome sequencing and comparative genomics.</title>
        <authorList>
            <person name="Vignolle G.A."/>
            <person name="Hochenegger N."/>
            <person name="Mach R.L."/>
            <person name="Mach-Aigner A.R."/>
            <person name="Javad Rahimi M."/>
            <person name="Salim K.A."/>
            <person name="Chan C.M."/>
            <person name="Lim L.B.L."/>
            <person name="Cai F."/>
            <person name="Druzhinina I.S."/>
            <person name="U'Ren J.M."/>
            <person name="Derntl C."/>
        </authorList>
    </citation>
    <scope>NUCLEOTIDE SEQUENCE</scope>
    <source>
        <strain evidence="4">TUCIM 5799</strain>
    </source>
</reference>
<dbReference type="Proteomes" id="UP000829685">
    <property type="component" value="Unassembled WGS sequence"/>
</dbReference>
<dbReference type="InterPro" id="IPR002220">
    <property type="entry name" value="DapA-like"/>
</dbReference>
<dbReference type="PIRSF" id="PIRSF001365">
    <property type="entry name" value="DHDPS"/>
    <property type="match status" value="1"/>
</dbReference>